<protein>
    <recommendedName>
        <fullName evidence="11">Probable alginate O-acetylase</fullName>
        <ecNumber evidence="11">2.3.1.-</ecNumber>
    </recommendedName>
</protein>
<feature type="transmembrane region" description="Helical" evidence="12">
    <location>
        <begin position="457"/>
        <end position="475"/>
    </location>
</feature>
<evidence type="ECO:0000256" key="2">
    <source>
        <dbReference type="ARBA" id="ARBA00005182"/>
    </source>
</evidence>
<feature type="transmembrane region" description="Helical" evidence="12">
    <location>
        <begin position="115"/>
        <end position="135"/>
    </location>
</feature>
<feature type="transmembrane region" description="Helical" evidence="12">
    <location>
        <begin position="185"/>
        <end position="204"/>
    </location>
</feature>
<evidence type="ECO:0000256" key="4">
    <source>
        <dbReference type="ARBA" id="ARBA00022475"/>
    </source>
</evidence>
<organism evidence="13 14">
    <name type="scientific">Parahaliea aestuarii</name>
    <dbReference type="NCBI Taxonomy" id="1852021"/>
    <lineage>
        <taxon>Bacteria</taxon>
        <taxon>Pseudomonadati</taxon>
        <taxon>Pseudomonadota</taxon>
        <taxon>Gammaproteobacteria</taxon>
        <taxon>Cellvibrionales</taxon>
        <taxon>Halieaceae</taxon>
        <taxon>Parahaliea</taxon>
    </lineage>
</organism>
<keyword evidence="11" id="KW-0997">Cell inner membrane</keyword>
<evidence type="ECO:0000256" key="8">
    <source>
        <dbReference type="ARBA" id="ARBA00022989"/>
    </source>
</evidence>
<evidence type="ECO:0000256" key="9">
    <source>
        <dbReference type="ARBA" id="ARBA00023136"/>
    </source>
</evidence>
<dbReference type="Proteomes" id="UP000321933">
    <property type="component" value="Unassembled WGS sequence"/>
</dbReference>
<keyword evidence="7 11" id="KW-0016">Alginate biosynthesis</keyword>
<dbReference type="InterPro" id="IPR051085">
    <property type="entry name" value="MB_O-acyltransferase"/>
</dbReference>
<feature type="transmembrane region" description="Helical" evidence="12">
    <location>
        <begin position="77"/>
        <end position="95"/>
    </location>
</feature>
<dbReference type="PANTHER" id="PTHR13285:SF23">
    <property type="entry name" value="TEICHOIC ACID D-ALANYLTRANSFERASE"/>
    <property type="match status" value="1"/>
</dbReference>
<comment type="caution">
    <text evidence="13">The sequence shown here is derived from an EMBL/GenBank/DDBJ whole genome shotgun (WGS) entry which is preliminary data.</text>
</comment>
<dbReference type="PIRSF" id="PIRSF016636">
    <property type="entry name" value="AlgI_DltB"/>
    <property type="match status" value="1"/>
</dbReference>
<evidence type="ECO:0000256" key="11">
    <source>
        <dbReference type="PIRNR" id="PIRNR016636"/>
    </source>
</evidence>
<dbReference type="PIRSF" id="PIRSF500217">
    <property type="entry name" value="AlgI"/>
    <property type="match status" value="1"/>
</dbReference>
<dbReference type="EC" id="2.3.1.-" evidence="11"/>
<dbReference type="InterPro" id="IPR004299">
    <property type="entry name" value="MBOAT_fam"/>
</dbReference>
<evidence type="ECO:0000256" key="10">
    <source>
        <dbReference type="ARBA" id="ARBA00023315"/>
    </source>
</evidence>
<reference evidence="13 14" key="1">
    <citation type="submission" date="2019-08" db="EMBL/GenBank/DDBJ databases">
        <title>Parahaliea maris sp. nov., isolated from the surface seawater.</title>
        <authorList>
            <person name="Liu Y."/>
        </authorList>
    </citation>
    <scope>NUCLEOTIDE SEQUENCE [LARGE SCALE GENOMIC DNA]</scope>
    <source>
        <strain evidence="13 14">S2-26</strain>
    </source>
</reference>
<dbReference type="PANTHER" id="PTHR13285">
    <property type="entry name" value="ACYLTRANSFERASE"/>
    <property type="match status" value="1"/>
</dbReference>
<comment type="pathway">
    <text evidence="2 11">Glycan biosynthesis; alginate biosynthesis.</text>
</comment>
<gene>
    <name evidence="13" type="ORF">FVW59_18000</name>
</gene>
<feature type="transmembrane region" description="Helical" evidence="12">
    <location>
        <begin position="46"/>
        <end position="65"/>
    </location>
</feature>
<dbReference type="Pfam" id="PF03062">
    <property type="entry name" value="MBOAT"/>
    <property type="match status" value="1"/>
</dbReference>
<feature type="transmembrane region" description="Helical" evidence="12">
    <location>
        <begin position="147"/>
        <end position="165"/>
    </location>
</feature>
<comment type="subcellular location">
    <subcellularLocation>
        <location evidence="11">Cell inner membrane</location>
    </subcellularLocation>
    <subcellularLocation>
        <location evidence="1">Cell membrane</location>
        <topology evidence="1">Multi-pass membrane protein</topology>
    </subcellularLocation>
</comment>
<sequence length="488" mass="55813">MLFYSFEFMYLFLPLVLCGYFALARYSGGGSARVLLVLSSLAFYGWWDYKYIALIVPSITFNYVLGERLLKYGHRGLLAFGVACNLALIGYYKYANFFVDTVNSLAGSEYVIRQIALPLAISFFTFQQIAWLVDCNAKRINRSHESPLSYCLFVLFFPQLIAGPIVHHSEMMPQFSKSETLRFDWSNFAVGLSFFIIGLGKKVIIADNVAPYSNAVFDVAEAGTAVSTGDAWVGVLAYTSQIYFDFSGYADMAIGLAKMFNIDLPINFNSPYKAKSISDFWRRWHMTLSRFLRDYIYIPCGGNRKGEWKRQRNLMITMLLGGLWHGASWNFVIWGALHGLYLVINHTWTRLVKVHLPWFISWGLTFLVVVIAWVFFRATSFDAAIRIIEAMLTLTRSLNLTLVGDEAVWLVMASLAVAFLLPNSQQLLNRQEFLPSRQGEVRQSDGWLSIISLNRNFVSLFFLQATALISIWYLLDQNSLQEFIYFQF</sequence>
<evidence type="ECO:0000256" key="12">
    <source>
        <dbReference type="SAM" id="Phobius"/>
    </source>
</evidence>
<dbReference type="InterPro" id="IPR024194">
    <property type="entry name" value="Ac/AlaTfrase_AlgI/DltB"/>
</dbReference>
<evidence type="ECO:0000256" key="3">
    <source>
        <dbReference type="ARBA" id="ARBA00010323"/>
    </source>
</evidence>
<dbReference type="RefSeq" id="WP_148065770.1">
    <property type="nucleotide sequence ID" value="NZ_VRYZ01000009.1"/>
</dbReference>
<dbReference type="InterPro" id="IPR028362">
    <property type="entry name" value="AlgI"/>
</dbReference>
<evidence type="ECO:0000256" key="1">
    <source>
        <dbReference type="ARBA" id="ARBA00004651"/>
    </source>
</evidence>
<evidence type="ECO:0000256" key="5">
    <source>
        <dbReference type="ARBA" id="ARBA00022679"/>
    </source>
</evidence>
<dbReference type="OrthoDB" id="139172at2"/>
<keyword evidence="14" id="KW-1185">Reference proteome</keyword>
<dbReference type="GO" id="GO:0005886">
    <property type="term" value="C:plasma membrane"/>
    <property type="evidence" value="ECO:0007669"/>
    <property type="project" value="UniProtKB-SubCell"/>
</dbReference>
<feature type="transmembrane region" description="Helical" evidence="12">
    <location>
        <begin position="356"/>
        <end position="376"/>
    </location>
</feature>
<dbReference type="AlphaFoldDB" id="A0A5C8ZP89"/>
<keyword evidence="4 11" id="KW-1003">Cell membrane</keyword>
<dbReference type="GO" id="GO:0016746">
    <property type="term" value="F:acyltransferase activity"/>
    <property type="evidence" value="ECO:0007669"/>
    <property type="project" value="UniProtKB-KW"/>
</dbReference>
<keyword evidence="10 11" id="KW-0012">Acyltransferase</keyword>
<keyword evidence="5 11" id="KW-0808">Transferase</keyword>
<feature type="transmembrane region" description="Helical" evidence="12">
    <location>
        <begin position="314"/>
        <end position="336"/>
    </location>
</feature>
<evidence type="ECO:0000313" key="13">
    <source>
        <dbReference type="EMBL" id="TXS89409.1"/>
    </source>
</evidence>
<dbReference type="GO" id="GO:0042121">
    <property type="term" value="P:alginic acid biosynthetic process"/>
    <property type="evidence" value="ECO:0007669"/>
    <property type="project" value="UniProtKB-UniRule"/>
</dbReference>
<keyword evidence="6 11" id="KW-0812">Transmembrane</keyword>
<dbReference type="UniPathway" id="UPA00286"/>
<evidence type="ECO:0000313" key="14">
    <source>
        <dbReference type="Proteomes" id="UP000321933"/>
    </source>
</evidence>
<feature type="transmembrane region" description="Helical" evidence="12">
    <location>
        <begin position="7"/>
        <end position="26"/>
    </location>
</feature>
<evidence type="ECO:0000256" key="6">
    <source>
        <dbReference type="ARBA" id="ARBA00022692"/>
    </source>
</evidence>
<proteinExistence type="inferred from homology"/>
<accession>A0A5C8ZP89</accession>
<dbReference type="EMBL" id="VRYZ01000009">
    <property type="protein sequence ID" value="TXS89409.1"/>
    <property type="molecule type" value="Genomic_DNA"/>
</dbReference>
<comment type="similarity">
    <text evidence="3 11">Belongs to the membrane-bound acyltransferase family.</text>
</comment>
<keyword evidence="8 12" id="KW-1133">Transmembrane helix</keyword>
<name>A0A5C8ZP89_9GAMM</name>
<keyword evidence="9 11" id="KW-0472">Membrane</keyword>
<feature type="transmembrane region" description="Helical" evidence="12">
    <location>
        <begin position="397"/>
        <end position="421"/>
    </location>
</feature>
<evidence type="ECO:0000256" key="7">
    <source>
        <dbReference type="ARBA" id="ARBA00022841"/>
    </source>
</evidence>